<dbReference type="CDD" id="cd02754">
    <property type="entry name" value="MopB_Nitrate-R-NapA-like"/>
    <property type="match status" value="1"/>
</dbReference>
<proteinExistence type="inferred from homology"/>
<evidence type="ECO:0000256" key="15">
    <source>
        <dbReference type="ARBA" id="ARBA00023004"/>
    </source>
</evidence>
<dbReference type="Gene3D" id="3.40.50.80">
    <property type="entry name" value="Nucleotide-binding domain of ferredoxin-NADP reductase (FNR) module"/>
    <property type="match status" value="1"/>
</dbReference>
<feature type="region of interest" description="Disordered" evidence="19">
    <location>
        <begin position="1"/>
        <end position="58"/>
    </location>
</feature>
<dbReference type="GO" id="GO:0043546">
    <property type="term" value="F:molybdopterin cofactor binding"/>
    <property type="evidence" value="ECO:0007669"/>
    <property type="project" value="InterPro"/>
</dbReference>
<evidence type="ECO:0000256" key="13">
    <source>
        <dbReference type="ARBA" id="ARBA00022857"/>
    </source>
</evidence>
<keyword evidence="14" id="KW-0560">Oxidoreductase</keyword>
<dbReference type="Pfam" id="PF00258">
    <property type="entry name" value="Flavodoxin_1"/>
    <property type="match status" value="1"/>
</dbReference>
<keyword evidence="13" id="KW-0521">NADP</keyword>
<dbReference type="FunFam" id="2.40.40.20:FF:000005">
    <property type="entry name" value="Periplasmic nitrate reductase"/>
    <property type="match status" value="1"/>
</dbReference>
<comment type="cofactor">
    <cofactor evidence="2">
        <name>Mo-bis(molybdopterin guanine dinucleotide)</name>
        <dbReference type="ChEBI" id="CHEBI:60539"/>
    </cofactor>
</comment>
<dbReference type="InterPro" id="IPR006963">
    <property type="entry name" value="Mopterin_OxRdtase_4Fe-4S_dom"/>
</dbReference>
<evidence type="ECO:0000256" key="7">
    <source>
        <dbReference type="ARBA" id="ARBA00022485"/>
    </source>
</evidence>
<keyword evidence="8" id="KW-0500">Molybdenum</keyword>
<dbReference type="GO" id="GO:0051539">
    <property type="term" value="F:4 iron, 4 sulfur cluster binding"/>
    <property type="evidence" value="ECO:0007669"/>
    <property type="project" value="UniProtKB-KW"/>
</dbReference>
<dbReference type="InterPro" id="IPR023173">
    <property type="entry name" value="NADPH_Cyt_P450_Rdtase_alpha"/>
</dbReference>
<evidence type="ECO:0000256" key="1">
    <source>
        <dbReference type="ARBA" id="ARBA00001917"/>
    </source>
</evidence>
<dbReference type="GO" id="GO:0004783">
    <property type="term" value="F:sulfite reductase (NADPH) activity"/>
    <property type="evidence" value="ECO:0007669"/>
    <property type="project" value="UniProtKB-EC"/>
</dbReference>
<evidence type="ECO:0000256" key="8">
    <source>
        <dbReference type="ARBA" id="ARBA00022505"/>
    </source>
</evidence>
<dbReference type="PANTHER" id="PTHR43105:SF9">
    <property type="entry name" value="NADPH-FE(3+) OXIDOREDUCTASE SUBUNIT ALPHA"/>
    <property type="match status" value="1"/>
</dbReference>
<evidence type="ECO:0000313" key="24">
    <source>
        <dbReference type="Proteomes" id="UP000502504"/>
    </source>
</evidence>
<dbReference type="InterPro" id="IPR001094">
    <property type="entry name" value="Flavdoxin-like"/>
</dbReference>
<gene>
    <name evidence="23" type="ORF">HCX60_31240</name>
</gene>
<keyword evidence="12" id="KW-0274">FAD</keyword>
<evidence type="ECO:0000256" key="3">
    <source>
        <dbReference type="ARBA" id="ARBA00001966"/>
    </source>
</evidence>
<dbReference type="SMART" id="SM00926">
    <property type="entry name" value="Molybdop_Fe4S4"/>
    <property type="match status" value="1"/>
</dbReference>
<dbReference type="SUPFAM" id="SSF63380">
    <property type="entry name" value="Riboflavin synthase domain-like"/>
    <property type="match status" value="1"/>
</dbReference>
<feature type="domain" description="FAD-binding FR-type" evidence="21">
    <location>
        <begin position="1057"/>
        <end position="1277"/>
    </location>
</feature>
<dbReference type="InterPro" id="IPR001709">
    <property type="entry name" value="Flavoprot_Pyr_Nucl_cyt_Rdtase"/>
</dbReference>
<dbReference type="InterPro" id="IPR017927">
    <property type="entry name" value="FAD-bd_FR_type"/>
</dbReference>
<dbReference type="SUPFAM" id="SSF53706">
    <property type="entry name" value="Formate dehydrogenase/DMSO reductase, domains 1-3"/>
    <property type="match status" value="1"/>
</dbReference>
<dbReference type="GO" id="GO:0016020">
    <property type="term" value="C:membrane"/>
    <property type="evidence" value="ECO:0007669"/>
    <property type="project" value="TreeGrafter"/>
</dbReference>
<dbReference type="InterPro" id="IPR041957">
    <property type="entry name" value="CT_Nitrate-R-NapA-like"/>
</dbReference>
<evidence type="ECO:0000256" key="12">
    <source>
        <dbReference type="ARBA" id="ARBA00022827"/>
    </source>
</evidence>
<dbReference type="CDD" id="cd06199">
    <property type="entry name" value="SiR"/>
    <property type="match status" value="1"/>
</dbReference>
<dbReference type="Pfam" id="PF00384">
    <property type="entry name" value="Molybdopterin"/>
    <property type="match status" value="1"/>
</dbReference>
<name>A0AAE7CNI8_STRAT</name>
<dbReference type="InterPro" id="IPR039261">
    <property type="entry name" value="FNR_nucleotide-bd"/>
</dbReference>
<comment type="cofactor">
    <cofactor evidence="3">
        <name>[4Fe-4S] cluster</name>
        <dbReference type="ChEBI" id="CHEBI:49883"/>
    </cofactor>
</comment>
<dbReference type="SUPFAM" id="SSF52343">
    <property type="entry name" value="Ferredoxin reductase-like, C-terminal NADP-linked domain"/>
    <property type="match status" value="1"/>
</dbReference>
<evidence type="ECO:0000259" key="22">
    <source>
        <dbReference type="PROSITE" id="PS51669"/>
    </source>
</evidence>
<dbReference type="InterPro" id="IPR009010">
    <property type="entry name" value="Asp_de-COase-like_dom_sf"/>
</dbReference>
<keyword evidence="10" id="KW-0288">FMN</keyword>
<dbReference type="PRINTS" id="PR00371">
    <property type="entry name" value="FPNCR"/>
</dbReference>
<dbReference type="EMBL" id="CP050692">
    <property type="protein sequence ID" value="QIT47449.1"/>
    <property type="molecule type" value="Genomic_DNA"/>
</dbReference>
<dbReference type="InterPro" id="IPR001433">
    <property type="entry name" value="OxRdtase_FAD/NAD-bd"/>
</dbReference>
<reference evidence="23 24" key="1">
    <citation type="submission" date="2020-03" db="EMBL/GenBank/DDBJ databases">
        <title>Is there a link between lipid content and antibiotic production in Streptomyces?</title>
        <authorList>
            <person name="David M."/>
            <person name="Lejeune C."/>
            <person name="Abreu S."/>
            <person name="Thibessard A."/>
            <person name="Leblond P."/>
            <person name="Chaminade P."/>
            <person name="Virolle M.-J."/>
        </authorList>
    </citation>
    <scope>NUCLEOTIDE SEQUENCE [LARGE SCALE GENOMIC DNA]</scope>
    <source>
        <strain evidence="23 24">DSM 41481</strain>
    </source>
</reference>
<dbReference type="PANTHER" id="PTHR43105">
    <property type="entry name" value="RESPIRATORY NITRATE REDUCTASE"/>
    <property type="match status" value="1"/>
</dbReference>
<dbReference type="Proteomes" id="UP000502504">
    <property type="component" value="Chromosome"/>
</dbReference>
<dbReference type="PROSITE" id="PS51384">
    <property type="entry name" value="FAD_FR"/>
    <property type="match status" value="1"/>
</dbReference>
<evidence type="ECO:0000313" key="23">
    <source>
        <dbReference type="EMBL" id="QIT47449.1"/>
    </source>
</evidence>
<evidence type="ECO:0000256" key="18">
    <source>
        <dbReference type="ARBA" id="ARBA00052219"/>
    </source>
</evidence>
<dbReference type="InterPro" id="IPR017938">
    <property type="entry name" value="Riboflavin_synthase-like_b-brl"/>
</dbReference>
<dbReference type="SUPFAM" id="SSF52218">
    <property type="entry name" value="Flavoproteins"/>
    <property type="match status" value="1"/>
</dbReference>
<comment type="cofactor">
    <cofactor evidence="4">
        <name>FAD</name>
        <dbReference type="ChEBI" id="CHEBI:57692"/>
    </cofactor>
</comment>
<dbReference type="Gene3D" id="1.20.990.10">
    <property type="entry name" value="NADPH-cytochrome p450 Reductase, Chain A, domain 3"/>
    <property type="match status" value="1"/>
</dbReference>
<organism evidence="23 24">
    <name type="scientific">Streptomyces antibioticus</name>
    <dbReference type="NCBI Taxonomy" id="1890"/>
    <lineage>
        <taxon>Bacteria</taxon>
        <taxon>Bacillati</taxon>
        <taxon>Actinomycetota</taxon>
        <taxon>Actinomycetes</taxon>
        <taxon>Kitasatosporales</taxon>
        <taxon>Streptomycetaceae</taxon>
        <taxon>Streptomyces</taxon>
    </lineage>
</organism>
<evidence type="ECO:0000259" key="21">
    <source>
        <dbReference type="PROSITE" id="PS51384"/>
    </source>
</evidence>
<feature type="compositionally biased region" description="Pro residues" evidence="19">
    <location>
        <begin position="1028"/>
        <end position="1044"/>
    </location>
</feature>
<dbReference type="Pfam" id="PF04879">
    <property type="entry name" value="Molybdop_Fe4S4"/>
    <property type="match status" value="1"/>
</dbReference>
<keyword evidence="16" id="KW-0411">Iron-sulfur</keyword>
<evidence type="ECO:0000256" key="17">
    <source>
        <dbReference type="ARBA" id="ARBA00023063"/>
    </source>
</evidence>
<keyword evidence="17" id="KW-0534">Nitrate assimilation</keyword>
<comment type="cofactor">
    <cofactor evidence="1">
        <name>FMN</name>
        <dbReference type="ChEBI" id="CHEBI:58210"/>
    </cofactor>
</comment>
<dbReference type="InterPro" id="IPR029039">
    <property type="entry name" value="Flavoprotein-like_sf"/>
</dbReference>
<dbReference type="InterPro" id="IPR006657">
    <property type="entry name" value="MoPterin_dinucl-bd_dom"/>
</dbReference>
<dbReference type="PRINTS" id="PR00369">
    <property type="entry name" value="FLAVODOXIN"/>
</dbReference>
<feature type="region of interest" description="Disordered" evidence="19">
    <location>
        <begin position="1024"/>
        <end position="1069"/>
    </location>
</feature>
<dbReference type="Gene3D" id="3.40.50.360">
    <property type="match status" value="1"/>
</dbReference>
<dbReference type="InterPro" id="IPR006656">
    <property type="entry name" value="Mopterin_OxRdtase"/>
</dbReference>
<accession>A0AAE7CNI8</accession>
<keyword evidence="15" id="KW-0408">Iron</keyword>
<feature type="domain" description="Flavodoxin-like" evidence="20">
    <location>
        <begin position="879"/>
        <end position="1017"/>
    </location>
</feature>
<dbReference type="FunFam" id="3.40.50.80:FF:000001">
    <property type="entry name" value="NADPH--cytochrome P450 reductase 1"/>
    <property type="match status" value="1"/>
</dbReference>
<dbReference type="Gene3D" id="2.20.25.90">
    <property type="entry name" value="ADC-like domains"/>
    <property type="match status" value="1"/>
</dbReference>
<dbReference type="InterPro" id="IPR008254">
    <property type="entry name" value="Flavodoxin/NO_synth"/>
</dbReference>
<protein>
    <recommendedName>
        <fullName evidence="6">assimilatory sulfite reductase (NADPH)</fullName>
        <ecNumber evidence="6">1.8.1.2</ecNumber>
    </recommendedName>
</protein>
<dbReference type="GO" id="GO:0042128">
    <property type="term" value="P:nitrate assimilation"/>
    <property type="evidence" value="ECO:0007669"/>
    <property type="project" value="UniProtKB-KW"/>
</dbReference>
<evidence type="ECO:0000256" key="11">
    <source>
        <dbReference type="ARBA" id="ARBA00022723"/>
    </source>
</evidence>
<evidence type="ECO:0000256" key="16">
    <source>
        <dbReference type="ARBA" id="ARBA00023014"/>
    </source>
</evidence>
<dbReference type="InterPro" id="IPR050123">
    <property type="entry name" value="Prok_molybdopt-oxidoreductase"/>
</dbReference>
<dbReference type="InterPro" id="IPR003097">
    <property type="entry name" value="CysJ-like_FAD-binding"/>
</dbReference>
<dbReference type="Gene3D" id="3.40.228.10">
    <property type="entry name" value="Dimethylsulfoxide Reductase, domain 2"/>
    <property type="match status" value="1"/>
</dbReference>
<dbReference type="EC" id="1.8.1.2" evidence="6"/>
<dbReference type="GO" id="GO:0010181">
    <property type="term" value="F:FMN binding"/>
    <property type="evidence" value="ECO:0007669"/>
    <property type="project" value="InterPro"/>
</dbReference>
<dbReference type="Pfam" id="PF00175">
    <property type="entry name" value="NAD_binding_1"/>
    <property type="match status" value="1"/>
</dbReference>
<dbReference type="Pfam" id="PF00667">
    <property type="entry name" value="FAD_binding_1"/>
    <property type="match status" value="1"/>
</dbReference>
<evidence type="ECO:0000256" key="2">
    <source>
        <dbReference type="ARBA" id="ARBA00001942"/>
    </source>
</evidence>
<keyword evidence="9" id="KW-0285">Flavoprotein</keyword>
<dbReference type="CDD" id="cd02791">
    <property type="entry name" value="MopB_CT_Nitrate-R-NapA-like"/>
    <property type="match status" value="1"/>
</dbReference>
<keyword evidence="7" id="KW-0004">4Fe-4S</keyword>
<comment type="catalytic activity">
    <reaction evidence="18">
        <text>hydrogen sulfide + 3 NADP(+) + 3 H2O = sulfite + 3 NADPH + 4 H(+)</text>
        <dbReference type="Rhea" id="RHEA:13801"/>
        <dbReference type="ChEBI" id="CHEBI:15377"/>
        <dbReference type="ChEBI" id="CHEBI:15378"/>
        <dbReference type="ChEBI" id="CHEBI:17359"/>
        <dbReference type="ChEBI" id="CHEBI:29919"/>
        <dbReference type="ChEBI" id="CHEBI:57783"/>
        <dbReference type="ChEBI" id="CHEBI:58349"/>
        <dbReference type="EC" id="1.8.1.2"/>
    </reaction>
</comment>
<evidence type="ECO:0000256" key="14">
    <source>
        <dbReference type="ARBA" id="ARBA00023002"/>
    </source>
</evidence>
<evidence type="ECO:0000256" key="5">
    <source>
        <dbReference type="ARBA" id="ARBA00008747"/>
    </source>
</evidence>
<dbReference type="PROSITE" id="PS51669">
    <property type="entry name" value="4FE4S_MOW_BIS_MGD"/>
    <property type="match status" value="1"/>
</dbReference>
<dbReference type="Pfam" id="PF01568">
    <property type="entry name" value="Molydop_binding"/>
    <property type="match status" value="1"/>
</dbReference>
<comment type="similarity">
    <text evidence="5">Belongs to the prokaryotic molybdopterin-containing oxidoreductase family. NasA/NapA/NarB subfamily.</text>
</comment>
<feature type="domain" description="4Fe-4S Mo/W bis-MGD-type" evidence="22">
    <location>
        <begin position="59"/>
        <end position="120"/>
    </location>
</feature>
<evidence type="ECO:0000259" key="20">
    <source>
        <dbReference type="PROSITE" id="PS50902"/>
    </source>
</evidence>
<sequence>MAKDSHPPPCRCAGRLTPDGRSGRHLRNAHFVRSQWLSSGRSPKRSRNERRQNEGESPVAQVRTVCSYCGVGCGMVLDIGSGPDGRRTVLKASGDKRHPANRGRLCTKGATTADMLAAPGRLTTALVRADRGEEPESAPLDTAVAETARRLRAIVDEHGPDAVALYVSGQMSLEAQYLANKLTKGYLRTNQIESNSRLCMASAGTGYKLSLGADGPPGSYEDLDRADVFLVIGSNMADCHPILFLRMMDRVKAGAKLIVVDPRRTATAAKADLFLQLAPGTDLALLNGLLHLLHENGHTDPDFVAAYTEGWEAMPDLLADHPPATVAAITGVPEADLREAARLIGEAGEWTSCWTMGLNQSTHGTWNTNALINLHLATGKICRPGSGPFSLTGQPNAMGGREMGYMGPGLPGQRSVLVDADRALTEEIWGLEPGTIRADGVGKGTVEMFRKMADGEIKACWIICTNPVASVANRRTVIEGLEAAEFVVAQDVFADTETNAYADVVLPAALWTETEGVLINSERNLTLARPAVDPPGEATADWRLIAAVARAMGYEDGFSYDSAEQIFEEIKRFHNPQTGYDLRGVSYERLRETPVQWPAATAEGPDRNPIRYVNPDGTLTFATPSGRAVFHARPHLDPAEMPDDDYPFVLNTGRLQHQWHTLTKTGRVAKLNKLDPGPFVEIHPEDAAALGVTDGDSVEVASRRGRAVLPAVVTDRVLPGCCFAPFHWNDLFGEYLSVNAVTSDAVDPLSFQPELKVCAVSLTKVSTPVAVQPAVPVTAVTPTVLETAAVQPAAASAAASVFGLAPAPPPVLTEPERQYLVGFLAGIPAGAPGVPVLPPDAPFSPEHALWVNGTLAGMYSRTGPAPVPAASERATARSVVILWASQTGNAEEFAATTAARLTAGGHAASLVAMDEADPAALPACADLLLITSTFGDGDAPDNGSGFWDGLAALDTGRLTGRRYAVLAFGDSSYDDFCGHGRRLDDRMDALGAVRLAPRTDCEPDYEPQAEAWLDQVLTALKEGTDLQPPAPAPAPAQAPAPAPVTAPALAPSRPKRPAPVTARLTGNRLLSLPGSGKEVRRFTFDTRDSDTPLEYEAGDALGVRPLNSPDLVAEWLAVTGLDARTPVPVGAAGEVPFGEALLRHLDITRVTPALLRFTAERTRDPRELRKLLRPDNKGELAKWSWGRQAVDVAAEFGIRAAAEEWAEVLGRLQPRLYSISSSPLTDPHLVSLTVSVVRYENLAGRPRQGVCSPFLADAAPDTEVPVHVQRAPHFRPPADPATPMVMVGPGTGVAPFVGFLEERRARGHRAPNWLFFGEQRRATDHYYERELTELGADGTLTRLDTAFSRDQRAKVYVQDRMREHGSQLWSWLRDGAHFYVCGDASRMAKDVDRALREVAVVHGGLAEPEAAAYVKQLAADKRYVRDVY</sequence>
<evidence type="ECO:0000256" key="4">
    <source>
        <dbReference type="ARBA" id="ARBA00001974"/>
    </source>
</evidence>
<dbReference type="SUPFAM" id="SSF50692">
    <property type="entry name" value="ADC-like"/>
    <property type="match status" value="1"/>
</dbReference>
<dbReference type="PROSITE" id="PS50902">
    <property type="entry name" value="FLAVODOXIN_LIKE"/>
    <property type="match status" value="1"/>
</dbReference>
<evidence type="ECO:0000256" key="9">
    <source>
        <dbReference type="ARBA" id="ARBA00022630"/>
    </source>
</evidence>
<dbReference type="GO" id="GO:0046872">
    <property type="term" value="F:metal ion binding"/>
    <property type="evidence" value="ECO:0007669"/>
    <property type="project" value="UniProtKB-KW"/>
</dbReference>
<dbReference type="Gene3D" id="3.40.50.740">
    <property type="match status" value="1"/>
</dbReference>
<evidence type="ECO:0000256" key="19">
    <source>
        <dbReference type="SAM" id="MobiDB-lite"/>
    </source>
</evidence>
<dbReference type="Gene3D" id="2.40.30.10">
    <property type="entry name" value="Translation factors"/>
    <property type="match status" value="1"/>
</dbReference>
<evidence type="ECO:0000256" key="6">
    <source>
        <dbReference type="ARBA" id="ARBA00012604"/>
    </source>
</evidence>
<keyword evidence="11" id="KW-0479">Metal-binding</keyword>
<evidence type="ECO:0000256" key="10">
    <source>
        <dbReference type="ARBA" id="ARBA00022643"/>
    </source>
</evidence>
<dbReference type="Gene3D" id="2.40.40.20">
    <property type="match status" value="1"/>
</dbReference>